<dbReference type="AlphaFoldDB" id="A0A0E9VUR5"/>
<reference evidence="1" key="1">
    <citation type="submission" date="2014-11" db="EMBL/GenBank/DDBJ databases">
        <authorList>
            <person name="Amaro Gonzalez C."/>
        </authorList>
    </citation>
    <scope>NUCLEOTIDE SEQUENCE</scope>
</reference>
<proteinExistence type="predicted"/>
<protein>
    <submittedName>
        <fullName evidence="1">Uncharacterized protein</fullName>
    </submittedName>
</protein>
<evidence type="ECO:0000313" key="1">
    <source>
        <dbReference type="EMBL" id="JAH81782.1"/>
    </source>
</evidence>
<dbReference type="EMBL" id="GBXM01026795">
    <property type="protein sequence ID" value="JAH81782.1"/>
    <property type="molecule type" value="Transcribed_RNA"/>
</dbReference>
<accession>A0A0E9VUR5</accession>
<organism evidence="1">
    <name type="scientific">Anguilla anguilla</name>
    <name type="common">European freshwater eel</name>
    <name type="synonym">Muraena anguilla</name>
    <dbReference type="NCBI Taxonomy" id="7936"/>
    <lineage>
        <taxon>Eukaryota</taxon>
        <taxon>Metazoa</taxon>
        <taxon>Chordata</taxon>
        <taxon>Craniata</taxon>
        <taxon>Vertebrata</taxon>
        <taxon>Euteleostomi</taxon>
        <taxon>Actinopterygii</taxon>
        <taxon>Neopterygii</taxon>
        <taxon>Teleostei</taxon>
        <taxon>Anguilliformes</taxon>
        <taxon>Anguillidae</taxon>
        <taxon>Anguilla</taxon>
    </lineage>
</organism>
<name>A0A0E9VUR5_ANGAN</name>
<reference evidence="1" key="2">
    <citation type="journal article" date="2015" name="Fish Shellfish Immunol.">
        <title>Early steps in the European eel (Anguilla anguilla)-Vibrio vulnificus interaction in the gills: Role of the RtxA13 toxin.</title>
        <authorList>
            <person name="Callol A."/>
            <person name="Pajuelo D."/>
            <person name="Ebbesson L."/>
            <person name="Teles M."/>
            <person name="MacKenzie S."/>
            <person name="Amaro C."/>
        </authorList>
    </citation>
    <scope>NUCLEOTIDE SEQUENCE</scope>
</reference>
<sequence>MYECLFSSGPMDPFGVGSRLNLANLPRGTSSSTVCC</sequence>